<dbReference type="Proteomes" id="UP001217754">
    <property type="component" value="Chromosome 9"/>
</dbReference>
<dbReference type="SUPFAM" id="SSF55681">
    <property type="entry name" value="Class II aaRS and biotin synthetases"/>
    <property type="match status" value="1"/>
</dbReference>
<dbReference type="NCBIfam" id="TIGR00214">
    <property type="entry name" value="lipB"/>
    <property type="match status" value="1"/>
</dbReference>
<dbReference type="RefSeq" id="XP_060124240.1">
    <property type="nucleotide sequence ID" value="XM_060268257.1"/>
</dbReference>
<dbReference type="PANTHER" id="PTHR35895:SF1">
    <property type="entry name" value="LIPID-BINDING SERUM GLYCOPROTEIN C-TERMINAL DOMAIN-CONTAINING PROTEIN"/>
    <property type="match status" value="1"/>
</dbReference>
<evidence type="ECO:0000256" key="6">
    <source>
        <dbReference type="SAM" id="MobiDB-lite"/>
    </source>
</evidence>
<dbReference type="GeneID" id="85227991"/>
<comment type="similarity">
    <text evidence="2">Belongs to the LipB family.</text>
</comment>
<dbReference type="InterPro" id="IPR004143">
    <property type="entry name" value="BPL_LPL_catalytic"/>
</dbReference>
<organism evidence="9 10">
    <name type="scientific">Malassezia japonica</name>
    <dbReference type="NCBI Taxonomy" id="223818"/>
    <lineage>
        <taxon>Eukaryota</taxon>
        <taxon>Fungi</taxon>
        <taxon>Dikarya</taxon>
        <taxon>Basidiomycota</taxon>
        <taxon>Ustilaginomycotina</taxon>
        <taxon>Malasseziomycetes</taxon>
        <taxon>Malasseziales</taxon>
        <taxon>Malasseziaceae</taxon>
        <taxon>Malassezia</taxon>
    </lineage>
</organism>
<sequence length="2703" mass="291836">MDGDGVRRRNPYVDEYGDNFAPSTSGMHRPGKPIGYFAARGTPYGKKIFGKRMLLFLFILLPVLAVINLVIVLLPVLLAIANHTLSVTVMHVTASNITDPHNDYFPLTLEGQVKKAGVFPAHLYFREPVVVKWMTPPESGEMREVELGNFRLDYIGVAAGHGRIKQVTKFNIQDQEMFGLFTQFMITNEEFTWRLFCPNVHVEAFSFLPTYENLKLTKDVVFKGINNFKDVKILDFQLPSADPEGGISFYAKTMLTNPSPFGFQLGTLNIELFNEGLLLGPGFSTNVNITPGVNLIDLKGRLLSYSTNQTALNQLGNVFTNYINGEITPTYAQGKSVVLSNGQTVGWLSKGIQALNIYVPFQSPYLINPIKSIVIKQFNLTYDSDTDPYSPTASSDSLSADLALPFGFPLNIISAKNEITIVDQINGKPIVHVAGVYSNSETQLNIVASGQTAGTLFLTLRPSPMILPSQTDDARAEFDQFQKEFTFSTKDPKKFNGSSAALTDTPVGRILLNGIKFSVDSGLLGLQGLAGYPTTINGVDVVGGSREALTLSVNTTIINPSNVNVKVGTTKLLMVYSDVVGDVVLNDLNLVIGENNLTATSNFNPKASPKGYELLNRYVSGLDSPVNISGYEGSTGIKSLVPAFSAVRVNSTLNGLKTQLVGQAQLKVLNTTGIQDDVANSIVSLNNPFTSGLKITNIKSNVTSHGLFVAGIDTDLDFSAGGKATTNSPQIPLHLNLYPPDIFALVRALAVQSGQDVKQLDGIVQLAGYTYSKTTNANNDIKPSKRSLREEELEAEQEAEMVQAHLLSKRKTNMYTGFNLVNFVQKAFTVASANLEIVSMTQIGEYESALTFSQQNVPLKTDDSLNLLLPVLSKPIVQKIIDGATLGIDKITIIDPQLKSFKTQLVGSITNSGPFDAKISFPQGLQVSWNNKVLGQIAMPQISLAADEGAQLNLEADFAVADVDALTEFTKFLVTQPSFVWQIAGQGLQVDALGISVGGMTINKGVILTGMNNLKNAVTVQKYDLPSNDPAGGIHLTAQSVITNPSQIGVQLSRFGTMVYRNGTNLGPTAAAGPFTLLPLSKTNLPLAGRLQHQDSTQGLATLSQTFTDVVHGKEIPVEIRGDYAGPSSVTWLNEGIKLLVVQTKLPAVHFSVIRAISLNQMTLMFTEKTAWNPATSSSNTQAPFYLPFGFPLDIQRAGGDFIEGYKGSDIAILKVPMSPAVTQVEARIMTLRFNDVPMQAYSDKHSQFSGFLADTTAQKSVTFQLHGSADAKASTAAGLVTITDIPFSVSTTLDGLQNLNARPVVTSDLDVAHGYSSYLLITLKAAMYNPSHITIGTGDVSFTLLFQGHNIGTAQVKNLILKPGMNNVSTEVHYSPQGSANKAAGQKMLENYVQGIESTAVIQGSRDTTPIASLKQALSGIRLATQIPPLHQLLIIETRLVIPKNIAQTSTAQATFQLRNPFTASINLVKVKAKALYQGIYLGVIDQSLNPPIRAPGHTTITSRTLPLKMDLDPKNLIRFIEKAAANTNTNLGPLTAQFDQVMAMSSTKTTVQPYPDDNPPNCHSGRQFDVFGAVLSLLKGLEVTLDIQSITKLDDYQTPLNIIQQPVPTDTDRTSLYLIGPVGAPIVQNIVDEATLSFSVTNITNVRNDGFDLSLQGQLLKTGPFDAQIEFPEGVTVTWQGQDIAKIQLPPICAEADIGVPNLRTNGKLKITNQGGFTKFATYILHNPSFVWTIHTNKLRVRALNIIFNDVKISKDLSFKAFNGLKGVKITSFDIPGETSNALKVTTGTDIPSPASLGIQLDTSNFKIYFNGQYMGPIHSTNLFLAAAMTTHTTLHGFLTKMTSDAQVKAAGQLFSQYLQGKGSDLEIKGDSVVTRANGNKPVSWLTAAFKTLTLDVVLPGHIYKIVYAIQIIDLFVTLMKQSQTWSPPTGSNMSIATFVNPLHFSLTPLKASLQGTMIFDNQDAAILKLPLKKVSPGTGTSHGPNDPQPLILSWKDIPLNAISHSAFQAMFTQLTDFPRASIGLKGTAGLVARMVIGDIPIEGIPFGNITTTLKGFDSFTRKAVVQRLDVDKGTPEHLDNKVKLIMTNPSNITIKTTGLSLPAFYKDTYVGRAILDDKTVVPGDNYLEGIFRYQPNNNNDSTAQEVIQRYAQPQEHNGKKNIPYQTPATLKGIPNANPPLTPFESLRPGIEGVYVTSSLPGIATRVLQRIDAFFDVLTLFSAPGLRPYIFIKLTFQNDLPVPITFTRIQDQANIAGQPQPIYASFTENKVTNCRIPAARATKVDPGIHTCDPIHNVLGDQGLLGSLPVIEKNLDVANMVQIQLSDGGYVLNALQYNEYDVDTTYSLAIGGVPLLNITSIDDMIQGILGSLGKMSSDDVSKVTNSFASLGENGIGQLADTNWNKVVCALENLPLSLIHTAKCQSNTPAGKVAAKSASSSSSSMSSTSNAGASNSKVPAHGGEASLPLQLKEAQRVARTDILLLLEHTPTYTLGKRDDVAVSGAMASALKADIFQTQRGGLLTYHGPGQLVGYPILDIGAMQLSTRCYIARLQESLRAALAASPLSMSTQESPQDDAKYTGVWVDATHKIASLGVHVRHRVTSHGFALNVHNTALQGFQNIVACGLPNVQLTSIDQQLERAGRTLDVRVPDVARLCADHLATALQRTTESAAETCLSYIPTTNDAGEQVLSKVLVEGTEVTA</sequence>
<dbReference type="PROSITE" id="PS51733">
    <property type="entry name" value="BPL_LPL_CATALYTIC"/>
    <property type="match status" value="1"/>
</dbReference>
<dbReference type="InterPro" id="IPR000544">
    <property type="entry name" value="Octanoyltransferase"/>
</dbReference>
<feature type="region of interest" description="Disordered" evidence="6">
    <location>
        <begin position="1"/>
        <end position="27"/>
    </location>
</feature>
<evidence type="ECO:0000313" key="10">
    <source>
        <dbReference type="Proteomes" id="UP001217754"/>
    </source>
</evidence>
<keyword evidence="4" id="KW-0808">Transferase</keyword>
<feature type="compositionally biased region" description="Low complexity" evidence="6">
    <location>
        <begin position="2435"/>
        <end position="2456"/>
    </location>
</feature>
<gene>
    <name evidence="9" type="ORF">MJAP1_004340</name>
</gene>
<keyword evidence="5" id="KW-0012">Acyltransferase</keyword>
<keyword evidence="10" id="KW-1185">Reference proteome</keyword>
<dbReference type="Pfam" id="PF21948">
    <property type="entry name" value="LplA-B_cat"/>
    <property type="match status" value="1"/>
</dbReference>
<dbReference type="InterPro" id="IPR022185">
    <property type="entry name" value="DUF3712"/>
</dbReference>
<dbReference type="EC" id="2.3.1.181" evidence="3"/>
<dbReference type="GO" id="GO:0009249">
    <property type="term" value="P:protein lipoylation"/>
    <property type="evidence" value="ECO:0007669"/>
    <property type="project" value="InterPro"/>
</dbReference>
<evidence type="ECO:0000256" key="5">
    <source>
        <dbReference type="ARBA" id="ARBA00023315"/>
    </source>
</evidence>
<dbReference type="GO" id="GO:0033819">
    <property type="term" value="F:lipoyl(octanoyl) transferase activity"/>
    <property type="evidence" value="ECO:0007669"/>
    <property type="project" value="UniProtKB-EC"/>
</dbReference>
<evidence type="ECO:0000256" key="3">
    <source>
        <dbReference type="ARBA" id="ARBA00012334"/>
    </source>
</evidence>
<keyword evidence="7" id="KW-1133">Transmembrane helix</keyword>
<evidence type="ECO:0000256" key="2">
    <source>
        <dbReference type="ARBA" id="ARBA00007907"/>
    </source>
</evidence>
<evidence type="ECO:0000256" key="4">
    <source>
        <dbReference type="ARBA" id="ARBA00022679"/>
    </source>
</evidence>
<proteinExistence type="inferred from homology"/>
<name>A0AAF0F245_9BASI</name>
<dbReference type="InterPro" id="IPR045864">
    <property type="entry name" value="aa-tRNA-synth_II/BPL/LPL"/>
</dbReference>
<dbReference type="PANTHER" id="PTHR35895">
    <property type="entry name" value="CHROMOSOME 16, WHOLE GENOME SHOTGUN SEQUENCE"/>
    <property type="match status" value="1"/>
</dbReference>
<dbReference type="Pfam" id="PF12505">
    <property type="entry name" value="DUF3712"/>
    <property type="match status" value="6"/>
</dbReference>
<comment type="pathway">
    <text evidence="1">Protein modification; protein lipoylation via endogenous pathway; protein N(6)-(lipoyl)lysine from octanoyl-[acyl-carrier-protein]: step 1/2.</text>
</comment>
<evidence type="ECO:0000313" key="9">
    <source>
        <dbReference type="EMBL" id="WFD41343.1"/>
    </source>
</evidence>
<accession>A0AAF0F245</accession>
<feature type="region of interest" description="Disordered" evidence="6">
    <location>
        <begin position="2435"/>
        <end position="2463"/>
    </location>
</feature>
<dbReference type="InterPro" id="IPR020605">
    <property type="entry name" value="Octanoyltransferase_CS"/>
</dbReference>
<dbReference type="GO" id="GO:0000329">
    <property type="term" value="C:fungal-type vacuole membrane"/>
    <property type="evidence" value="ECO:0007669"/>
    <property type="project" value="InterPro"/>
</dbReference>
<keyword evidence="7" id="KW-0812">Transmembrane</keyword>
<dbReference type="PROSITE" id="PS01313">
    <property type="entry name" value="LIPB"/>
    <property type="match status" value="1"/>
</dbReference>
<keyword evidence="7" id="KW-0472">Membrane</keyword>
<dbReference type="EMBL" id="CP119966">
    <property type="protein sequence ID" value="WFD41343.1"/>
    <property type="molecule type" value="Genomic_DNA"/>
</dbReference>
<dbReference type="InterPro" id="IPR046368">
    <property type="entry name" value="Tag1"/>
</dbReference>
<evidence type="ECO:0000256" key="7">
    <source>
        <dbReference type="SAM" id="Phobius"/>
    </source>
</evidence>
<protein>
    <recommendedName>
        <fullName evidence="3">lipoyl(octanoyl) transferase</fullName>
        <ecNumber evidence="3">2.3.1.181</ecNumber>
    </recommendedName>
</protein>
<feature type="domain" description="BPL/LPL catalytic" evidence="8">
    <location>
        <begin position="2477"/>
        <end position="2669"/>
    </location>
</feature>
<evidence type="ECO:0000259" key="8">
    <source>
        <dbReference type="PROSITE" id="PS51733"/>
    </source>
</evidence>
<reference evidence="9" key="1">
    <citation type="submission" date="2023-03" db="EMBL/GenBank/DDBJ databases">
        <title>Mating type loci evolution in Malassezia.</title>
        <authorList>
            <person name="Coelho M.A."/>
        </authorList>
    </citation>
    <scope>NUCLEOTIDE SEQUENCE</scope>
    <source>
        <strain evidence="9">CBS 9431</strain>
    </source>
</reference>
<feature type="transmembrane region" description="Helical" evidence="7">
    <location>
        <begin position="54"/>
        <end position="81"/>
    </location>
</feature>
<dbReference type="Gene3D" id="3.30.930.10">
    <property type="entry name" value="Bira Bifunctional Protein, Domain 2"/>
    <property type="match status" value="1"/>
</dbReference>
<evidence type="ECO:0000256" key="1">
    <source>
        <dbReference type="ARBA" id="ARBA00004821"/>
    </source>
</evidence>